<proteinExistence type="predicted"/>
<dbReference type="InterPro" id="IPR036390">
    <property type="entry name" value="WH_DNA-bd_sf"/>
</dbReference>
<keyword evidence="3" id="KW-0804">Transcription</keyword>
<dbReference type="SUPFAM" id="SSF64288">
    <property type="entry name" value="Chorismate lyase-like"/>
    <property type="match status" value="1"/>
</dbReference>
<organism evidence="5 6">
    <name type="scientific">Stenotrophomonas koreensis</name>
    <dbReference type="NCBI Taxonomy" id="266128"/>
    <lineage>
        <taxon>Bacteria</taxon>
        <taxon>Pseudomonadati</taxon>
        <taxon>Pseudomonadota</taxon>
        <taxon>Gammaproteobacteria</taxon>
        <taxon>Lysobacterales</taxon>
        <taxon>Lysobacteraceae</taxon>
        <taxon>Stenotrophomonas</taxon>
    </lineage>
</organism>
<keyword evidence="1" id="KW-0805">Transcription regulation</keyword>
<dbReference type="GO" id="GO:0003677">
    <property type="term" value="F:DNA binding"/>
    <property type="evidence" value="ECO:0007669"/>
    <property type="project" value="UniProtKB-KW"/>
</dbReference>
<dbReference type="PRINTS" id="PR00035">
    <property type="entry name" value="HTHGNTR"/>
</dbReference>
<dbReference type="RefSeq" id="WP_057666053.1">
    <property type="nucleotide sequence ID" value="NZ_LDJH01000013.1"/>
</dbReference>
<dbReference type="InterPro" id="IPR036388">
    <property type="entry name" value="WH-like_DNA-bd_sf"/>
</dbReference>
<evidence type="ECO:0000256" key="1">
    <source>
        <dbReference type="ARBA" id="ARBA00023015"/>
    </source>
</evidence>
<dbReference type="PATRIC" id="fig|266128.3.peg.692"/>
<dbReference type="SMART" id="SM00866">
    <property type="entry name" value="UTRA"/>
    <property type="match status" value="1"/>
</dbReference>
<dbReference type="FunFam" id="1.10.10.10:FF:000079">
    <property type="entry name" value="GntR family transcriptional regulator"/>
    <property type="match status" value="1"/>
</dbReference>
<dbReference type="OrthoDB" id="9808698at2"/>
<sequence>MTASKSATLNQRIRSDIEERILSGEWPPGHRIPFEHELMQQYDCSRMTVNKVLTTLAENGLIERRRRAGSFVARRSPEQEFVTLEIPDIGLALSSRQRRYAYRLLQQTVRMADRENYSESLLAGGGQIVAIEGLHLADDRIVGLEHRLLNATSIPQVLETDFSRVPPGTWLLNEISWTRGEYRISAVAVSAADAALMQCEPGTACLVIERRTWRGEAPITWARQIFLSDQHELVARFTAGGR</sequence>
<accession>A0A0R0BYR0</accession>
<dbReference type="PANTHER" id="PTHR44846">
    <property type="entry name" value="MANNOSYL-D-GLYCERATE TRANSPORT/METABOLISM SYSTEM REPRESSOR MNGR-RELATED"/>
    <property type="match status" value="1"/>
</dbReference>
<evidence type="ECO:0000256" key="3">
    <source>
        <dbReference type="ARBA" id="ARBA00023163"/>
    </source>
</evidence>
<dbReference type="Pfam" id="PF00392">
    <property type="entry name" value="GntR"/>
    <property type="match status" value="1"/>
</dbReference>
<dbReference type="InterPro" id="IPR011663">
    <property type="entry name" value="UTRA"/>
</dbReference>
<keyword evidence="6" id="KW-1185">Reference proteome</keyword>
<name>A0A0R0BYR0_9GAMM</name>
<evidence type="ECO:0000259" key="4">
    <source>
        <dbReference type="PROSITE" id="PS50949"/>
    </source>
</evidence>
<protein>
    <submittedName>
        <fullName evidence="5">GntR family transcriptional regulator</fullName>
    </submittedName>
</protein>
<evidence type="ECO:0000313" key="5">
    <source>
        <dbReference type="EMBL" id="KRG57960.1"/>
    </source>
</evidence>
<evidence type="ECO:0000313" key="6">
    <source>
        <dbReference type="Proteomes" id="UP000051254"/>
    </source>
</evidence>
<keyword evidence="2" id="KW-0238">DNA-binding</keyword>
<evidence type="ECO:0000256" key="2">
    <source>
        <dbReference type="ARBA" id="ARBA00023125"/>
    </source>
</evidence>
<dbReference type="Proteomes" id="UP000051254">
    <property type="component" value="Unassembled WGS sequence"/>
</dbReference>
<dbReference type="EMBL" id="LDJH01000013">
    <property type="protein sequence ID" value="KRG57960.1"/>
    <property type="molecule type" value="Genomic_DNA"/>
</dbReference>
<dbReference type="PROSITE" id="PS50949">
    <property type="entry name" value="HTH_GNTR"/>
    <property type="match status" value="1"/>
</dbReference>
<dbReference type="InterPro" id="IPR000524">
    <property type="entry name" value="Tscrpt_reg_HTH_GntR"/>
</dbReference>
<feature type="domain" description="HTH gntR-type" evidence="4">
    <location>
        <begin position="7"/>
        <end position="75"/>
    </location>
</feature>
<dbReference type="CDD" id="cd07377">
    <property type="entry name" value="WHTH_GntR"/>
    <property type="match status" value="1"/>
</dbReference>
<dbReference type="STRING" id="266128.ABB25_09120"/>
<gene>
    <name evidence="5" type="ORF">ABB25_09120</name>
</gene>
<dbReference type="SMART" id="SM00345">
    <property type="entry name" value="HTH_GNTR"/>
    <property type="match status" value="1"/>
</dbReference>
<dbReference type="InterPro" id="IPR028978">
    <property type="entry name" value="Chorismate_lyase_/UTRA_dom_sf"/>
</dbReference>
<comment type="caution">
    <text evidence="5">The sequence shown here is derived from an EMBL/GenBank/DDBJ whole genome shotgun (WGS) entry which is preliminary data.</text>
</comment>
<dbReference type="Gene3D" id="1.10.10.10">
    <property type="entry name" value="Winged helix-like DNA-binding domain superfamily/Winged helix DNA-binding domain"/>
    <property type="match status" value="1"/>
</dbReference>
<dbReference type="Pfam" id="PF07702">
    <property type="entry name" value="UTRA"/>
    <property type="match status" value="1"/>
</dbReference>
<dbReference type="GO" id="GO:0003700">
    <property type="term" value="F:DNA-binding transcription factor activity"/>
    <property type="evidence" value="ECO:0007669"/>
    <property type="project" value="InterPro"/>
</dbReference>
<reference evidence="5 6" key="1">
    <citation type="submission" date="2015-05" db="EMBL/GenBank/DDBJ databases">
        <title>Genome sequencing and analysis of members of genus Stenotrophomonas.</title>
        <authorList>
            <person name="Patil P.P."/>
            <person name="Midha S."/>
            <person name="Patil P.B."/>
        </authorList>
    </citation>
    <scope>NUCLEOTIDE SEQUENCE [LARGE SCALE GENOMIC DNA]</scope>
    <source>
        <strain evidence="5 6">DSM 17805</strain>
    </source>
</reference>
<dbReference type="SUPFAM" id="SSF46785">
    <property type="entry name" value="Winged helix' DNA-binding domain"/>
    <property type="match status" value="1"/>
</dbReference>
<dbReference type="AlphaFoldDB" id="A0A0R0BYR0"/>
<dbReference type="Gene3D" id="3.40.1410.10">
    <property type="entry name" value="Chorismate lyase-like"/>
    <property type="match status" value="1"/>
</dbReference>
<dbReference type="InterPro" id="IPR050679">
    <property type="entry name" value="Bact_HTH_transcr_reg"/>
</dbReference>
<dbReference type="PANTHER" id="PTHR44846:SF16">
    <property type="entry name" value="TRANSCRIPTIONAL REGULATOR PHNF-RELATED"/>
    <property type="match status" value="1"/>
</dbReference>